<dbReference type="GO" id="GO:0005739">
    <property type="term" value="C:mitochondrion"/>
    <property type="evidence" value="ECO:0007669"/>
    <property type="project" value="TreeGrafter"/>
</dbReference>
<evidence type="ECO:0000313" key="10">
    <source>
        <dbReference type="Proteomes" id="UP000285301"/>
    </source>
</evidence>
<reference evidence="9 10" key="1">
    <citation type="journal article" date="2018" name="Gigascience">
        <title>Genomes of trombidid mites reveal novel predicted allergens and laterally-transferred genes associated with secondary metabolism.</title>
        <authorList>
            <person name="Dong X."/>
            <person name="Chaisiri K."/>
            <person name="Xia D."/>
            <person name="Armstrong S.D."/>
            <person name="Fang Y."/>
            <person name="Donnelly M.J."/>
            <person name="Kadowaki T."/>
            <person name="McGarry J.W."/>
            <person name="Darby A.C."/>
            <person name="Makepeace B.L."/>
        </authorList>
    </citation>
    <scope>NUCLEOTIDE SEQUENCE [LARGE SCALE GENOMIC DNA]</scope>
    <source>
        <strain evidence="9">UoL-WK</strain>
    </source>
</reference>
<keyword evidence="3 9" id="KW-0032">Aminotransferase</keyword>
<keyword evidence="6" id="KW-0663">Pyridoxal phosphate</keyword>
<keyword evidence="5 9" id="KW-0808">Transferase</keyword>
<dbReference type="Gene3D" id="3.20.10.10">
    <property type="entry name" value="D-amino Acid Aminotransferase, subunit A, domain 2"/>
    <property type="match status" value="1"/>
</dbReference>
<dbReference type="PANTHER" id="PTHR11825">
    <property type="entry name" value="SUBGROUP IIII AMINOTRANSFERASE"/>
    <property type="match status" value="1"/>
</dbReference>
<protein>
    <submittedName>
        <fullName evidence="9">Branched-chain-amino-acid aminotransferase: cytosolic-like protein</fullName>
    </submittedName>
</protein>
<evidence type="ECO:0000256" key="2">
    <source>
        <dbReference type="ARBA" id="ARBA00009320"/>
    </source>
</evidence>
<dbReference type="OrthoDB" id="6501609at2759"/>
<dbReference type="GO" id="GO:0004084">
    <property type="term" value="F:branched-chain-amino-acid transaminase activity"/>
    <property type="evidence" value="ECO:0007669"/>
    <property type="project" value="InterPro"/>
</dbReference>
<dbReference type="Gene3D" id="3.30.470.10">
    <property type="match status" value="1"/>
</dbReference>
<evidence type="ECO:0000256" key="4">
    <source>
        <dbReference type="ARBA" id="ARBA00022605"/>
    </source>
</evidence>
<dbReference type="PIRSF" id="PIRSF006468">
    <property type="entry name" value="BCAT1"/>
    <property type="match status" value="1"/>
</dbReference>
<evidence type="ECO:0000256" key="7">
    <source>
        <dbReference type="ARBA" id="ARBA00023304"/>
    </source>
</evidence>
<dbReference type="GO" id="GO:0009099">
    <property type="term" value="P:L-valine biosynthetic process"/>
    <property type="evidence" value="ECO:0007669"/>
    <property type="project" value="TreeGrafter"/>
</dbReference>
<accession>A0A3S4R3Y3</accession>
<evidence type="ECO:0000256" key="5">
    <source>
        <dbReference type="ARBA" id="ARBA00022679"/>
    </source>
</evidence>
<evidence type="ECO:0000256" key="6">
    <source>
        <dbReference type="ARBA" id="ARBA00022898"/>
    </source>
</evidence>
<dbReference type="Proteomes" id="UP000285301">
    <property type="component" value="Unassembled WGS sequence"/>
</dbReference>
<evidence type="ECO:0000313" key="9">
    <source>
        <dbReference type="EMBL" id="RWS11278.1"/>
    </source>
</evidence>
<organism evidence="9 10">
    <name type="scientific">Dinothrombium tinctorium</name>
    <dbReference type="NCBI Taxonomy" id="1965070"/>
    <lineage>
        <taxon>Eukaryota</taxon>
        <taxon>Metazoa</taxon>
        <taxon>Ecdysozoa</taxon>
        <taxon>Arthropoda</taxon>
        <taxon>Chelicerata</taxon>
        <taxon>Arachnida</taxon>
        <taxon>Acari</taxon>
        <taxon>Acariformes</taxon>
        <taxon>Trombidiformes</taxon>
        <taxon>Prostigmata</taxon>
        <taxon>Anystina</taxon>
        <taxon>Parasitengona</taxon>
        <taxon>Trombidioidea</taxon>
        <taxon>Trombidiidae</taxon>
        <taxon>Dinothrombium</taxon>
    </lineage>
</organism>
<evidence type="ECO:0000256" key="1">
    <source>
        <dbReference type="ARBA" id="ARBA00001933"/>
    </source>
</evidence>
<feature type="region of interest" description="Disordered" evidence="8">
    <location>
        <begin position="1"/>
        <end position="31"/>
    </location>
</feature>
<comment type="caution">
    <text evidence="9">The sequence shown here is derived from an EMBL/GenBank/DDBJ whole genome shotgun (WGS) entry which is preliminary data.</text>
</comment>
<evidence type="ECO:0000256" key="3">
    <source>
        <dbReference type="ARBA" id="ARBA00022576"/>
    </source>
</evidence>
<comment type="cofactor">
    <cofactor evidence="1">
        <name>pyridoxal 5'-phosphate</name>
        <dbReference type="ChEBI" id="CHEBI:597326"/>
    </cofactor>
</comment>
<name>A0A3S4R3Y3_9ACAR</name>
<dbReference type="AlphaFoldDB" id="A0A3S4R3Y3"/>
<dbReference type="EMBL" id="NCKU01001781">
    <property type="protein sequence ID" value="RWS11278.1"/>
    <property type="molecule type" value="Genomic_DNA"/>
</dbReference>
<gene>
    <name evidence="9" type="ORF">B4U79_15431</name>
</gene>
<proteinExistence type="inferred from homology"/>
<comment type="similarity">
    <text evidence="2">Belongs to the class-IV pyridoxal-phosphate-dependent aminotransferase family.</text>
</comment>
<dbReference type="InterPro" id="IPR036038">
    <property type="entry name" value="Aminotransferase-like"/>
</dbReference>
<dbReference type="InterPro" id="IPR043132">
    <property type="entry name" value="BCAT-like_C"/>
</dbReference>
<keyword evidence="10" id="KW-1185">Reference proteome</keyword>
<dbReference type="InterPro" id="IPR001544">
    <property type="entry name" value="Aminotrans_IV"/>
</dbReference>
<dbReference type="InterPro" id="IPR043131">
    <property type="entry name" value="BCAT-like_N"/>
</dbReference>
<dbReference type="InterPro" id="IPR005786">
    <property type="entry name" value="B_amino_transII"/>
</dbReference>
<dbReference type="PANTHER" id="PTHR11825:SF44">
    <property type="entry name" value="BRANCHED-CHAIN-AMINO-ACID AMINOTRANSFERASE"/>
    <property type="match status" value="1"/>
</dbReference>
<dbReference type="SUPFAM" id="SSF56752">
    <property type="entry name" value="D-aminoacid aminotransferase-like PLP-dependent enzymes"/>
    <property type="match status" value="1"/>
</dbReference>
<feature type="compositionally biased region" description="Basic and acidic residues" evidence="8">
    <location>
        <begin position="1"/>
        <end position="18"/>
    </location>
</feature>
<keyword evidence="4" id="KW-0028">Amino-acid biosynthesis</keyword>
<evidence type="ECO:0000256" key="8">
    <source>
        <dbReference type="SAM" id="MobiDB-lite"/>
    </source>
</evidence>
<dbReference type="STRING" id="1965070.A0A3S4R3Y3"/>
<dbReference type="GO" id="GO:0009098">
    <property type="term" value="P:L-leucine biosynthetic process"/>
    <property type="evidence" value="ECO:0007669"/>
    <property type="project" value="TreeGrafter"/>
</dbReference>
<sequence length="395" mass="45220">MEQDREFDAPKGVDKVPTDDDTTAKIPSPPLATGVRPFQCAASFGGAFSPKPASSSYLDTTANMLEGRWTRNFGWDPTYIVPFQNVTLNPGARILLYGQQVFDSIQATLGFDNRIRLFRPEEHLKRLRRTAIRLALPDFDEQELLICIKRLVLSDASYIPPAFTNGSLEVRIVLMGSEANAKISRNNEATLYVFLIRHLTPSIVEHKKSRVLYADPKYVRSWIGSLGQYLTSANYAGLFYVTNVANSLGCNDMLWLYGKEEFITQLNEANIFVFIFNERNKRELITPSLNGLTIPGITRQSILEITRYWNEFIVTERSISVHEIRTLQIQRRLIEIFATNTFGNAIPVIRIHYEPTRIDIHIPTLEQRDSLWERLNRALHSIEYGLVDHQWGQII</sequence>
<dbReference type="Pfam" id="PF01063">
    <property type="entry name" value="Aminotran_4"/>
    <property type="match status" value="1"/>
</dbReference>
<keyword evidence="7" id="KW-0100">Branched-chain amino acid biosynthesis</keyword>